<evidence type="ECO:0000313" key="1">
    <source>
        <dbReference type="EMBL" id="GAK52773.1"/>
    </source>
</evidence>
<dbReference type="EMBL" id="DF820459">
    <property type="protein sequence ID" value="GAK52773.1"/>
    <property type="molecule type" value="Genomic_DNA"/>
</dbReference>
<keyword evidence="2" id="KW-1185">Reference proteome</keyword>
<dbReference type="AlphaFoldDB" id="A0A0S6VZR0"/>
<accession>A0A0S6VZR0</accession>
<reference evidence="1" key="1">
    <citation type="journal article" date="2015" name="PeerJ">
        <title>First genomic representation of candidate bacterial phylum KSB3 points to enhanced environmental sensing as a trigger of wastewater bulking.</title>
        <authorList>
            <person name="Sekiguchi Y."/>
            <person name="Ohashi A."/>
            <person name="Parks D.H."/>
            <person name="Yamauchi T."/>
            <person name="Tyson G.W."/>
            <person name="Hugenholtz P."/>
        </authorList>
    </citation>
    <scope>NUCLEOTIDE SEQUENCE [LARGE SCALE GENOMIC DNA]</scope>
</reference>
<dbReference type="Proteomes" id="UP000030700">
    <property type="component" value="Unassembled WGS sequence"/>
</dbReference>
<sequence>MLQKRLELRFHLVGLKFPGMAMRQHEEQRRTERIVIRRRDSLPAELLEGNVAIRADDRCSGQHGRADALLHRAEIHEIDIIHRRSDMQIRRNDDIFRVHIAVNHRRTQRMQIDQNVEQINENVEHIGFRATPTLFDKLFQRFAFDIFLHEQKLRAAVGIYRAIF</sequence>
<gene>
    <name evidence="1" type="ORF">U14_04030</name>
</gene>
<evidence type="ECO:0000313" key="2">
    <source>
        <dbReference type="Proteomes" id="UP000030700"/>
    </source>
</evidence>
<name>A0A0S6VZR0_9BACT</name>
<protein>
    <submittedName>
        <fullName evidence="1">Uncharacterized protein</fullName>
    </submittedName>
</protein>
<dbReference type="HOGENOM" id="CLU_1615762_0_0_0"/>
<proteinExistence type="predicted"/>
<organism evidence="1">
    <name type="scientific">Candidatus Moduliflexus flocculans</name>
    <dbReference type="NCBI Taxonomy" id="1499966"/>
    <lineage>
        <taxon>Bacteria</taxon>
        <taxon>Candidatus Moduliflexota</taxon>
        <taxon>Candidatus Moduliflexia</taxon>
        <taxon>Candidatus Moduliflexales</taxon>
        <taxon>Candidatus Moduliflexaceae</taxon>
    </lineage>
</organism>